<dbReference type="GO" id="GO:0008854">
    <property type="term" value="F:exodeoxyribonuclease V activity"/>
    <property type="evidence" value="ECO:0007669"/>
    <property type="project" value="InterPro"/>
</dbReference>
<dbReference type="GO" id="GO:0000724">
    <property type="term" value="P:double-strand break repair via homologous recombination"/>
    <property type="evidence" value="ECO:0007669"/>
    <property type="project" value="UniProtKB-UniRule"/>
</dbReference>
<evidence type="ECO:0000256" key="5">
    <source>
        <dbReference type="ARBA" id="ARBA00022806"/>
    </source>
</evidence>
<protein>
    <recommendedName>
        <fullName evidence="11">RecBCD enzyme subunit RecD</fullName>
        <ecNumber evidence="11">5.6.2.3</ecNumber>
    </recommendedName>
    <alternativeName>
        <fullName evidence="11">DNA 5'-3' helicase subunit RecD</fullName>
    </alternativeName>
    <alternativeName>
        <fullName evidence="11">Exonuclease V subunit RecD</fullName>
        <shortName evidence="11">ExoV subunit RecD</shortName>
    </alternativeName>
    <alternativeName>
        <fullName evidence="11">Helicase/nuclease RecBCD subunit RecD</fullName>
    </alternativeName>
</protein>
<organism evidence="13 14">
    <name type="scientific">Wenzhouxiangella limi</name>
    <dbReference type="NCBI Taxonomy" id="2707351"/>
    <lineage>
        <taxon>Bacteria</taxon>
        <taxon>Pseudomonadati</taxon>
        <taxon>Pseudomonadota</taxon>
        <taxon>Gammaproteobacteria</taxon>
        <taxon>Chromatiales</taxon>
        <taxon>Wenzhouxiangellaceae</taxon>
        <taxon>Wenzhouxiangella</taxon>
    </lineage>
</organism>
<dbReference type="InterPro" id="IPR050534">
    <property type="entry name" value="Coronavir_polyprotein_1ab"/>
</dbReference>
<dbReference type="GO" id="GO:0043139">
    <property type="term" value="F:5'-3' DNA helicase activity"/>
    <property type="evidence" value="ECO:0007669"/>
    <property type="project" value="UniProtKB-UniRule"/>
</dbReference>
<dbReference type="EC" id="5.6.2.3" evidence="11"/>
<dbReference type="CDD" id="cd17933">
    <property type="entry name" value="DEXSc_RecD-like"/>
    <property type="match status" value="1"/>
</dbReference>
<dbReference type="PANTHER" id="PTHR43788:SF6">
    <property type="entry name" value="DNA HELICASE B"/>
    <property type="match status" value="1"/>
</dbReference>
<dbReference type="NCBIfam" id="TIGR01447">
    <property type="entry name" value="recD"/>
    <property type="match status" value="1"/>
</dbReference>
<feature type="binding site" evidence="11">
    <location>
        <begin position="211"/>
        <end position="218"/>
    </location>
    <ligand>
        <name>ATP</name>
        <dbReference type="ChEBI" id="CHEBI:30616"/>
    </ligand>
</feature>
<dbReference type="Gene3D" id="3.40.50.300">
    <property type="entry name" value="P-loop containing nucleotide triphosphate hydrolases"/>
    <property type="match status" value="3"/>
</dbReference>
<evidence type="ECO:0000313" key="13">
    <source>
        <dbReference type="EMBL" id="NDY95819.1"/>
    </source>
</evidence>
<gene>
    <name evidence="11 13" type="primary">recD</name>
    <name evidence="13" type="ORF">G3I74_08775</name>
</gene>
<comment type="miscellaneous">
    <text evidence="11">In the RecBCD complex, RecB has a slow 3'-5' helicase, an exonuclease activity and loads RecA onto ssDNA, RecD has a fast 5'-3' helicase activity, while RecC stimulates the ATPase and processivity of the RecB helicase and contributes to recognition of the Chi site.</text>
</comment>
<keyword evidence="5 11" id="KW-0347">Helicase</keyword>
<dbReference type="SMART" id="SM00382">
    <property type="entry name" value="AAA"/>
    <property type="match status" value="1"/>
</dbReference>
<comment type="similarity">
    <text evidence="11">Belongs to the RecD family.</text>
</comment>
<dbReference type="InterPro" id="IPR049550">
    <property type="entry name" value="RecD_N"/>
</dbReference>
<dbReference type="Gene3D" id="1.10.10.1020">
    <property type="entry name" value="RecBCD complex, subunit RecD, N-terminal domain"/>
    <property type="match status" value="1"/>
</dbReference>
<sequence>MPAEDLQADLALWRELGWIRRLEEEFARFLWRLQPEADERVVLAAALASHQLGRGHVALPLDAWLADPQGFLALPPHHHEPASTLAEPARRHQQGLEALRRRLQALTVADLAERLAASGLVDAGPGTAPLVFDRAHLYLRRTWQAETAIVASIARRAAAGAPLVAAAEVRSAIDEIFAPAGDPVPGSASGPDWQKFAAALAVRSPFTIVTGGPGTGKTWTAVRIIALLQRLHRKHFDQPLRIRLAAPTGKAAQRLTESISAGWLALQNAQGLDAAGAPEPASTLHRLLGSQYHTRRFRHDRTHLLAADVVIVDEASMIDQELMQSLLDALHPATRLVLLGDKNQLASVEAGSVFGDLCRGAEQLDYSQGMNDWLVQVLGHRAGPDGEGGLADQRVMLRRNRRSTPGIGELAEAVNAGDADRAMQLLRDPERAELAWADGIEEPDDRLWDLLGNAYLAYLEAIEQSRPTGDQPGQGEIDGWARSALAAYGRFQVLTALREGPWGVTGINRGIGEWLDRVKSGGPAAAGAGEWFHGRPVMITRNDYATGLMNGDIGLCLALPHAGQTRLRVVFPKADHSLLYLSPGRVREAQTAWAITVHKAQGSEFDRAVLVLPGQSSPVLTRELIYTGLTRARDDFTLVAPSASVFAQAVGQRTRRSSALADRLGLRV</sequence>
<feature type="domain" description="AAA+ ATPase" evidence="12">
    <location>
        <begin position="203"/>
        <end position="401"/>
    </location>
</feature>
<dbReference type="InterPro" id="IPR027417">
    <property type="entry name" value="P-loop_NTPase"/>
</dbReference>
<evidence type="ECO:0000256" key="2">
    <source>
        <dbReference type="ARBA" id="ARBA00022741"/>
    </source>
</evidence>
<evidence type="ECO:0000259" key="12">
    <source>
        <dbReference type="SMART" id="SM00382"/>
    </source>
</evidence>
<keyword evidence="6 11" id="KW-0269">Exonuclease</keyword>
<keyword evidence="2 11" id="KW-0547">Nucleotide-binding</keyword>
<evidence type="ECO:0000256" key="4">
    <source>
        <dbReference type="ARBA" id="ARBA00022801"/>
    </source>
</evidence>
<dbReference type="PANTHER" id="PTHR43788">
    <property type="entry name" value="DNA2/NAM7 HELICASE FAMILY MEMBER"/>
    <property type="match status" value="1"/>
</dbReference>
<comment type="catalytic activity">
    <reaction evidence="11">
        <text>ATP + H2O = ADP + phosphate + H(+)</text>
        <dbReference type="Rhea" id="RHEA:13065"/>
        <dbReference type="ChEBI" id="CHEBI:15377"/>
        <dbReference type="ChEBI" id="CHEBI:15378"/>
        <dbReference type="ChEBI" id="CHEBI:30616"/>
        <dbReference type="ChEBI" id="CHEBI:43474"/>
        <dbReference type="ChEBI" id="CHEBI:456216"/>
        <dbReference type="EC" id="5.6.2.3"/>
    </reaction>
</comment>
<reference evidence="13 14" key="1">
    <citation type="submission" date="2020-02" db="EMBL/GenBank/DDBJ databases">
        <authorList>
            <person name="Zhang X.-Y."/>
        </authorList>
    </citation>
    <scope>NUCLEOTIDE SEQUENCE [LARGE SCALE GENOMIC DNA]</scope>
    <source>
        <strain evidence="13 14">C33</strain>
    </source>
</reference>
<dbReference type="InterPro" id="IPR027785">
    <property type="entry name" value="UvrD-like_helicase_C"/>
</dbReference>
<evidence type="ECO:0000313" key="14">
    <source>
        <dbReference type="Proteomes" id="UP000484885"/>
    </source>
</evidence>
<dbReference type="AlphaFoldDB" id="A0A845VF10"/>
<evidence type="ECO:0000256" key="8">
    <source>
        <dbReference type="ARBA" id="ARBA00023125"/>
    </source>
</evidence>
<keyword evidence="9 11" id="KW-0234">DNA repair</keyword>
<dbReference type="Pfam" id="PF13538">
    <property type="entry name" value="UvrD_C_2"/>
    <property type="match status" value="1"/>
</dbReference>
<comment type="function">
    <text evidence="11">A helicase/nuclease that prepares dsDNA breaks (DSB) for recombinational DNA repair. Binds to DSBs and unwinds DNA via a highly rapid and processive ATP-dependent bidirectional helicase activity. Unwinds dsDNA until it encounters a Chi (crossover hotspot instigator) sequence from the 3' direction. Cuts ssDNA a few nucleotides 3' to the Chi site. The properties and activities of the enzyme are changed at Chi. The Chi-altered holoenzyme produces a long 3'-ssDNA overhang and facilitates RecA-binding to the ssDNA for homologous DNA recombination and repair. Holoenzyme degrades any linearized DNA that is unable to undergo homologous recombination. In the holoenzyme this subunit has ssDNA-dependent ATPase and 5'-3' helicase activity. When added to pre-assembled RecBC greatly stimulates nuclease activity and augments holoenzyme processivity. Negatively regulates the RecA-loading ability of RecBCD.</text>
</comment>
<dbReference type="HAMAP" id="MF_01487">
    <property type="entry name" value="RecD"/>
    <property type="match status" value="1"/>
</dbReference>
<evidence type="ECO:0000256" key="10">
    <source>
        <dbReference type="ARBA" id="ARBA00023235"/>
    </source>
</evidence>
<dbReference type="EMBL" id="JAAGSC010000041">
    <property type="protein sequence ID" value="NDY95819.1"/>
    <property type="molecule type" value="Genomic_DNA"/>
</dbReference>
<keyword evidence="4 11" id="KW-0378">Hydrolase</keyword>
<dbReference type="CDD" id="cd18809">
    <property type="entry name" value="SF1_C_RecD"/>
    <property type="match status" value="1"/>
</dbReference>
<evidence type="ECO:0000256" key="7">
    <source>
        <dbReference type="ARBA" id="ARBA00022840"/>
    </source>
</evidence>
<dbReference type="Pfam" id="PF21185">
    <property type="entry name" value="RecD_N"/>
    <property type="match status" value="1"/>
</dbReference>
<evidence type="ECO:0000256" key="11">
    <source>
        <dbReference type="HAMAP-Rule" id="MF_01487"/>
    </source>
</evidence>
<evidence type="ECO:0000256" key="6">
    <source>
        <dbReference type="ARBA" id="ARBA00022839"/>
    </source>
</evidence>
<evidence type="ECO:0000256" key="3">
    <source>
        <dbReference type="ARBA" id="ARBA00022763"/>
    </source>
</evidence>
<keyword evidence="7 11" id="KW-0067">ATP-binding</keyword>
<dbReference type="GO" id="GO:0009338">
    <property type="term" value="C:exodeoxyribonuclease V complex"/>
    <property type="evidence" value="ECO:0007669"/>
    <property type="project" value="InterPro"/>
</dbReference>
<dbReference type="InterPro" id="IPR006344">
    <property type="entry name" value="RecD"/>
</dbReference>
<dbReference type="Pfam" id="PF13245">
    <property type="entry name" value="AAA_19"/>
    <property type="match status" value="1"/>
</dbReference>
<proteinExistence type="inferred from homology"/>
<name>A0A845VF10_9GAMM</name>
<keyword evidence="14" id="KW-1185">Reference proteome</keyword>
<keyword evidence="1 11" id="KW-0540">Nuclease</keyword>
<dbReference type="SUPFAM" id="SSF52540">
    <property type="entry name" value="P-loop containing nucleoside triphosphate hydrolases"/>
    <property type="match status" value="2"/>
</dbReference>
<evidence type="ECO:0000256" key="1">
    <source>
        <dbReference type="ARBA" id="ARBA00022722"/>
    </source>
</evidence>
<comment type="subunit">
    <text evidence="11">Heterotrimer of RecB, RecC and RecD. All subunits contribute to DNA-binding.</text>
</comment>
<dbReference type="InterPro" id="IPR041851">
    <property type="entry name" value="RecD_N_sf"/>
</dbReference>
<keyword evidence="8 11" id="KW-0238">DNA-binding</keyword>
<dbReference type="RefSeq" id="WP_164211226.1">
    <property type="nucleotide sequence ID" value="NZ_JAAGSC010000041.1"/>
</dbReference>
<dbReference type="GO" id="GO:0017116">
    <property type="term" value="F:single-stranded DNA helicase activity"/>
    <property type="evidence" value="ECO:0007669"/>
    <property type="project" value="TreeGrafter"/>
</dbReference>
<dbReference type="GO" id="GO:0003677">
    <property type="term" value="F:DNA binding"/>
    <property type="evidence" value="ECO:0007669"/>
    <property type="project" value="UniProtKB-UniRule"/>
</dbReference>
<keyword evidence="10 11" id="KW-0413">Isomerase</keyword>
<evidence type="ECO:0000256" key="9">
    <source>
        <dbReference type="ARBA" id="ARBA00023204"/>
    </source>
</evidence>
<keyword evidence="3 11" id="KW-0227">DNA damage</keyword>
<dbReference type="GO" id="GO:0005524">
    <property type="term" value="F:ATP binding"/>
    <property type="evidence" value="ECO:0007669"/>
    <property type="project" value="UniProtKB-UniRule"/>
</dbReference>
<dbReference type="InterPro" id="IPR003593">
    <property type="entry name" value="AAA+_ATPase"/>
</dbReference>
<dbReference type="Proteomes" id="UP000484885">
    <property type="component" value="Unassembled WGS sequence"/>
</dbReference>
<accession>A0A845VF10</accession>
<comment type="caution">
    <text evidence="13">The sequence shown here is derived from an EMBL/GenBank/DDBJ whole genome shotgun (WGS) entry which is preliminary data.</text>
</comment>